<gene>
    <name evidence="1" type="ORF">ASZ90_015052</name>
</gene>
<proteinExistence type="predicted"/>
<accession>A0A0W8F4G8</accession>
<comment type="caution">
    <text evidence="1">The sequence shown here is derived from an EMBL/GenBank/DDBJ whole genome shotgun (WGS) entry which is preliminary data.</text>
</comment>
<evidence type="ECO:0008006" key="2">
    <source>
        <dbReference type="Google" id="ProtNLM"/>
    </source>
</evidence>
<reference evidence="1" key="1">
    <citation type="journal article" date="2015" name="Proc. Natl. Acad. Sci. U.S.A.">
        <title>Networks of energetic and metabolic interactions define dynamics in microbial communities.</title>
        <authorList>
            <person name="Embree M."/>
            <person name="Liu J.K."/>
            <person name="Al-Bassam M.M."/>
            <person name="Zengler K."/>
        </authorList>
    </citation>
    <scope>NUCLEOTIDE SEQUENCE</scope>
</reference>
<dbReference type="EMBL" id="LNQE01001568">
    <property type="protein sequence ID" value="KUG15299.1"/>
    <property type="molecule type" value="Genomic_DNA"/>
</dbReference>
<protein>
    <recommendedName>
        <fullName evidence="2">DNA helicase PriA</fullName>
    </recommendedName>
</protein>
<sequence>MLRHQCGYECELFCKRCEKPLVYRNPSGLSCPSCGREVTIVCPGCGKRW</sequence>
<organism evidence="1">
    <name type="scientific">hydrocarbon metagenome</name>
    <dbReference type="NCBI Taxonomy" id="938273"/>
    <lineage>
        <taxon>unclassified sequences</taxon>
        <taxon>metagenomes</taxon>
        <taxon>ecological metagenomes</taxon>
    </lineage>
</organism>
<name>A0A0W8F4G8_9ZZZZ</name>
<dbReference type="AlphaFoldDB" id="A0A0W8F4G8"/>
<evidence type="ECO:0000313" key="1">
    <source>
        <dbReference type="EMBL" id="KUG15299.1"/>
    </source>
</evidence>